<name>M2UTH2_COCH5</name>
<dbReference type="Proteomes" id="UP000016936">
    <property type="component" value="Unassembled WGS sequence"/>
</dbReference>
<reference evidence="2 3" key="1">
    <citation type="journal article" date="2012" name="PLoS Pathog.">
        <title>Diverse lifestyles and strategies of plant pathogenesis encoded in the genomes of eighteen Dothideomycetes fungi.</title>
        <authorList>
            <person name="Ohm R.A."/>
            <person name="Feau N."/>
            <person name="Henrissat B."/>
            <person name="Schoch C.L."/>
            <person name="Horwitz B.A."/>
            <person name="Barry K.W."/>
            <person name="Condon B.J."/>
            <person name="Copeland A.C."/>
            <person name="Dhillon B."/>
            <person name="Glaser F."/>
            <person name="Hesse C.N."/>
            <person name="Kosti I."/>
            <person name="LaButti K."/>
            <person name="Lindquist E.A."/>
            <person name="Lucas S."/>
            <person name="Salamov A.A."/>
            <person name="Bradshaw R.E."/>
            <person name="Ciuffetti L."/>
            <person name="Hamelin R.C."/>
            <person name="Kema G.H.J."/>
            <person name="Lawrence C."/>
            <person name="Scott J.A."/>
            <person name="Spatafora J.W."/>
            <person name="Turgeon B.G."/>
            <person name="de Wit P.J.G.M."/>
            <person name="Zhong S."/>
            <person name="Goodwin S.B."/>
            <person name="Grigoriev I.V."/>
        </authorList>
    </citation>
    <scope>NUCLEOTIDE SEQUENCE [LARGE SCALE GENOMIC DNA]</scope>
    <source>
        <strain evidence="3">C5 / ATCC 48332 / race O</strain>
    </source>
</reference>
<keyword evidence="1" id="KW-0472">Membrane</keyword>
<dbReference type="HOGENOM" id="CLU_113371_0_0_1"/>
<organism evidence="2 3">
    <name type="scientific">Cochliobolus heterostrophus (strain C5 / ATCC 48332 / race O)</name>
    <name type="common">Southern corn leaf blight fungus</name>
    <name type="synonym">Bipolaris maydis</name>
    <dbReference type="NCBI Taxonomy" id="701091"/>
    <lineage>
        <taxon>Eukaryota</taxon>
        <taxon>Fungi</taxon>
        <taxon>Dikarya</taxon>
        <taxon>Ascomycota</taxon>
        <taxon>Pezizomycotina</taxon>
        <taxon>Dothideomycetes</taxon>
        <taxon>Pleosporomycetidae</taxon>
        <taxon>Pleosporales</taxon>
        <taxon>Pleosporineae</taxon>
        <taxon>Pleosporaceae</taxon>
        <taxon>Bipolaris</taxon>
    </lineage>
</organism>
<protein>
    <submittedName>
        <fullName evidence="2">Uncharacterized protein</fullName>
    </submittedName>
</protein>
<feature type="transmembrane region" description="Helical" evidence="1">
    <location>
        <begin position="158"/>
        <end position="179"/>
    </location>
</feature>
<keyword evidence="1" id="KW-0812">Transmembrane</keyword>
<feature type="transmembrane region" description="Helical" evidence="1">
    <location>
        <begin position="120"/>
        <end position="138"/>
    </location>
</feature>
<keyword evidence="3" id="KW-1185">Reference proteome</keyword>
<dbReference type="EMBL" id="KB445569">
    <property type="protein sequence ID" value="EMD96851.1"/>
    <property type="molecule type" value="Genomic_DNA"/>
</dbReference>
<evidence type="ECO:0000313" key="2">
    <source>
        <dbReference type="EMBL" id="EMD96851.1"/>
    </source>
</evidence>
<evidence type="ECO:0000256" key="1">
    <source>
        <dbReference type="SAM" id="Phobius"/>
    </source>
</evidence>
<evidence type="ECO:0000313" key="3">
    <source>
        <dbReference type="Proteomes" id="UP000016936"/>
    </source>
</evidence>
<gene>
    <name evidence="2" type="ORF">COCHEDRAFT_1018597</name>
</gene>
<sequence>MPATPTHDPEPNSFASPATLNLNPIPFKDYLHIIAFTATITLSVSVSASQGFATGGNFFGIALGNANDTTTNVAIQQIGDSATWLSRSAALSAFSLMLTLALQLLMTSPSVVQKLLQNDVLIVLVFGFASWLAFLLQGASLATMGQALKGINHASGTMIQWCLLATGLPALLLWVLTLFSSGEGLFKIINGRRNAV</sequence>
<keyword evidence="1" id="KW-1133">Transmembrane helix</keyword>
<accession>M2UTH2</accession>
<proteinExistence type="predicted"/>
<reference evidence="3" key="2">
    <citation type="journal article" date="2013" name="PLoS Genet.">
        <title>Comparative genome structure, secondary metabolite, and effector coding capacity across Cochliobolus pathogens.</title>
        <authorList>
            <person name="Condon B.J."/>
            <person name="Leng Y."/>
            <person name="Wu D."/>
            <person name="Bushley K.E."/>
            <person name="Ohm R.A."/>
            <person name="Otillar R."/>
            <person name="Martin J."/>
            <person name="Schackwitz W."/>
            <person name="Grimwood J."/>
            <person name="MohdZainudin N."/>
            <person name="Xue C."/>
            <person name="Wang R."/>
            <person name="Manning V.A."/>
            <person name="Dhillon B."/>
            <person name="Tu Z.J."/>
            <person name="Steffenson B.J."/>
            <person name="Salamov A."/>
            <person name="Sun H."/>
            <person name="Lowry S."/>
            <person name="LaButti K."/>
            <person name="Han J."/>
            <person name="Copeland A."/>
            <person name="Lindquist E."/>
            <person name="Barry K."/>
            <person name="Schmutz J."/>
            <person name="Baker S.E."/>
            <person name="Ciuffetti L.M."/>
            <person name="Grigoriev I.V."/>
            <person name="Zhong S."/>
            <person name="Turgeon B.G."/>
        </authorList>
    </citation>
    <scope>NUCLEOTIDE SEQUENCE [LARGE SCALE GENOMIC DNA]</scope>
    <source>
        <strain evidence="3">C5 / ATCC 48332 / race O</strain>
    </source>
</reference>
<dbReference type="OMA" id="QWCLLAT"/>
<dbReference type="AlphaFoldDB" id="M2UTH2"/>